<feature type="signal peptide" evidence="8">
    <location>
        <begin position="1"/>
        <end position="29"/>
    </location>
</feature>
<keyword evidence="6 7" id="KW-0408">Iron</keyword>
<evidence type="ECO:0000313" key="10">
    <source>
        <dbReference type="EMBL" id="SDW27636.1"/>
    </source>
</evidence>
<dbReference type="Pfam" id="PF03150">
    <property type="entry name" value="CCP_MauG"/>
    <property type="match status" value="1"/>
</dbReference>
<evidence type="ECO:0000259" key="9">
    <source>
        <dbReference type="PROSITE" id="PS51007"/>
    </source>
</evidence>
<dbReference type="Gene3D" id="1.10.760.10">
    <property type="entry name" value="Cytochrome c-like domain"/>
    <property type="match status" value="2"/>
</dbReference>
<sequence>MIIKKKQNSLIVASAVAFPLFFSSLSANAANLDALRQLGEQVFWDKISNPPRMACVTCHDPRAGWTGPHSQTNLTQVAITGANPHTIGNRKPPSNAYASFTPLFEEGVIGPPSGVRGGAFWDGRAKGDIPAGSTADPNKIGDEVFAETADPDGLKAVYGRLRGPIAVQALGPFVNPVEQNNADRAGVCRHVQKAQYAPLFEQAWTIPITCDDAHVDVNFKRIAVAIAAFQDSGKVNSFSSRRDQALANDPDKKFPLDGLTEQENLGHDLFYTVKIGGNIISGPAPNGKGANCVVCHNSGRSPFGPNPSDGTEPNQLYTDFSYHNIGTPPNPAIGQFNPTNPDDGLSDTTNDPAHRGFWKTPTLRGVDTRPNPPFVKAYAHNGFFKSLKGIVNFYNTSATVCPPELGVDTEEKALANKCWPAAEHPENTARGGPILGNLGLTSEEEDAIVAYMKTFSDTEIPTKPKPFTPARNR</sequence>
<dbReference type="GO" id="GO:0046872">
    <property type="term" value="F:metal ion binding"/>
    <property type="evidence" value="ECO:0007669"/>
    <property type="project" value="UniProtKB-KW"/>
</dbReference>
<dbReference type="GO" id="GO:0004130">
    <property type="term" value="F:cytochrome-c peroxidase activity"/>
    <property type="evidence" value="ECO:0007669"/>
    <property type="project" value="TreeGrafter"/>
</dbReference>
<accession>A0A1H2S7X8</accession>
<evidence type="ECO:0000256" key="6">
    <source>
        <dbReference type="ARBA" id="ARBA00023004"/>
    </source>
</evidence>
<feature type="domain" description="Cytochrome c" evidence="9">
    <location>
        <begin position="34"/>
        <end position="178"/>
    </location>
</feature>
<dbReference type="InterPro" id="IPR051395">
    <property type="entry name" value="Cytochrome_c_Peroxidase/MauG"/>
</dbReference>
<proteinExistence type="predicted"/>
<dbReference type="PROSITE" id="PS51007">
    <property type="entry name" value="CYTC"/>
    <property type="match status" value="2"/>
</dbReference>
<dbReference type="PANTHER" id="PTHR30600:SF10">
    <property type="entry name" value="BLL6722 PROTEIN"/>
    <property type="match status" value="1"/>
</dbReference>
<dbReference type="PANTHER" id="PTHR30600">
    <property type="entry name" value="CYTOCHROME C PEROXIDASE-RELATED"/>
    <property type="match status" value="1"/>
</dbReference>
<dbReference type="GO" id="GO:0009055">
    <property type="term" value="F:electron transfer activity"/>
    <property type="evidence" value="ECO:0007669"/>
    <property type="project" value="InterPro"/>
</dbReference>
<evidence type="ECO:0000256" key="2">
    <source>
        <dbReference type="ARBA" id="ARBA00022617"/>
    </source>
</evidence>
<keyword evidence="4 8" id="KW-0732">Signal</keyword>
<reference evidence="10 11" key="1">
    <citation type="submission" date="2016-10" db="EMBL/GenBank/DDBJ databases">
        <authorList>
            <person name="de Groot N.N."/>
        </authorList>
    </citation>
    <scope>NUCLEOTIDE SEQUENCE [LARGE SCALE GENOMIC DNA]</scope>
    <source>
        <strain evidence="10 11">Nm110</strain>
    </source>
</reference>
<organism evidence="10 11">
    <name type="scientific">Nitrosomonas communis</name>
    <dbReference type="NCBI Taxonomy" id="44574"/>
    <lineage>
        <taxon>Bacteria</taxon>
        <taxon>Pseudomonadati</taxon>
        <taxon>Pseudomonadota</taxon>
        <taxon>Betaproteobacteria</taxon>
        <taxon>Nitrosomonadales</taxon>
        <taxon>Nitrosomonadaceae</taxon>
        <taxon>Nitrosomonas</taxon>
    </lineage>
</organism>
<dbReference type="SUPFAM" id="SSF46626">
    <property type="entry name" value="Cytochrome c"/>
    <property type="match status" value="2"/>
</dbReference>
<evidence type="ECO:0000313" key="11">
    <source>
        <dbReference type="Proteomes" id="UP000183454"/>
    </source>
</evidence>
<dbReference type="InterPro" id="IPR004852">
    <property type="entry name" value="Di-haem_cyt_c_peroxidsae"/>
</dbReference>
<comment type="subcellular location">
    <subcellularLocation>
        <location evidence="1">Cell envelope</location>
    </subcellularLocation>
</comment>
<evidence type="ECO:0000256" key="3">
    <source>
        <dbReference type="ARBA" id="ARBA00022723"/>
    </source>
</evidence>
<dbReference type="InterPro" id="IPR009056">
    <property type="entry name" value="Cyt_c-like_dom"/>
</dbReference>
<feature type="domain" description="Cytochrome c" evidence="9">
    <location>
        <begin position="261"/>
        <end position="456"/>
    </location>
</feature>
<gene>
    <name evidence="10" type="ORF">SAMN05421882_100678</name>
</gene>
<dbReference type="Proteomes" id="UP000183454">
    <property type="component" value="Unassembled WGS sequence"/>
</dbReference>
<evidence type="ECO:0000256" key="1">
    <source>
        <dbReference type="ARBA" id="ARBA00004196"/>
    </source>
</evidence>
<dbReference type="GO" id="GO:0030313">
    <property type="term" value="C:cell envelope"/>
    <property type="evidence" value="ECO:0007669"/>
    <property type="project" value="UniProtKB-SubCell"/>
</dbReference>
<dbReference type="EMBL" id="FNNH01000006">
    <property type="protein sequence ID" value="SDW27636.1"/>
    <property type="molecule type" value="Genomic_DNA"/>
</dbReference>
<evidence type="ECO:0000256" key="4">
    <source>
        <dbReference type="ARBA" id="ARBA00022729"/>
    </source>
</evidence>
<feature type="chain" id="PRO_5010339827" evidence="8">
    <location>
        <begin position="30"/>
        <end position="473"/>
    </location>
</feature>
<keyword evidence="2 7" id="KW-0349">Heme</keyword>
<dbReference type="InterPro" id="IPR036909">
    <property type="entry name" value="Cyt_c-like_dom_sf"/>
</dbReference>
<keyword evidence="10" id="KW-0575">Peroxidase</keyword>
<protein>
    <submittedName>
        <fullName evidence="10">Cytochrome c peroxidase</fullName>
    </submittedName>
</protein>
<keyword evidence="3 7" id="KW-0479">Metal-binding</keyword>
<evidence type="ECO:0000256" key="7">
    <source>
        <dbReference type="PROSITE-ProRule" id="PRU00433"/>
    </source>
</evidence>
<evidence type="ECO:0000256" key="5">
    <source>
        <dbReference type="ARBA" id="ARBA00023002"/>
    </source>
</evidence>
<dbReference type="RefSeq" id="WP_074665708.1">
    <property type="nucleotide sequence ID" value="NZ_FNNH01000006.1"/>
</dbReference>
<evidence type="ECO:0000256" key="8">
    <source>
        <dbReference type="SAM" id="SignalP"/>
    </source>
</evidence>
<name>A0A1H2S7X8_9PROT</name>
<dbReference type="AlphaFoldDB" id="A0A1H2S7X8"/>
<keyword evidence="5" id="KW-0560">Oxidoreductase</keyword>
<dbReference type="GO" id="GO:0020037">
    <property type="term" value="F:heme binding"/>
    <property type="evidence" value="ECO:0007669"/>
    <property type="project" value="InterPro"/>
</dbReference>